<keyword evidence="2" id="KW-1185">Reference proteome</keyword>
<protein>
    <submittedName>
        <fullName evidence="1">Uncharacterized protein</fullName>
    </submittedName>
</protein>
<accession>A0ACB8P5L6</accession>
<proteinExistence type="predicted"/>
<organism evidence="1 2">
    <name type="scientific">Citrus sinensis</name>
    <name type="common">Sweet orange</name>
    <name type="synonym">Citrus aurantium var. sinensis</name>
    <dbReference type="NCBI Taxonomy" id="2711"/>
    <lineage>
        <taxon>Eukaryota</taxon>
        <taxon>Viridiplantae</taxon>
        <taxon>Streptophyta</taxon>
        <taxon>Embryophyta</taxon>
        <taxon>Tracheophyta</taxon>
        <taxon>Spermatophyta</taxon>
        <taxon>Magnoliopsida</taxon>
        <taxon>eudicotyledons</taxon>
        <taxon>Gunneridae</taxon>
        <taxon>Pentapetalae</taxon>
        <taxon>rosids</taxon>
        <taxon>malvids</taxon>
        <taxon>Sapindales</taxon>
        <taxon>Rutaceae</taxon>
        <taxon>Aurantioideae</taxon>
        <taxon>Citrus</taxon>
    </lineage>
</organism>
<dbReference type="Proteomes" id="UP000829398">
    <property type="component" value="Chromosome 1"/>
</dbReference>
<name>A0ACB8P5L6_CITSI</name>
<dbReference type="EMBL" id="CM039170">
    <property type="protein sequence ID" value="KAH9805373.1"/>
    <property type="molecule type" value="Genomic_DNA"/>
</dbReference>
<gene>
    <name evidence="1" type="ORF">KPL71_002403</name>
</gene>
<reference evidence="2" key="1">
    <citation type="journal article" date="2023" name="Hortic. Res.">
        <title>A chromosome-level phased genome enabling allele-level studies in sweet orange: a case study on citrus Huanglongbing tolerance.</title>
        <authorList>
            <person name="Wu B."/>
            <person name="Yu Q."/>
            <person name="Deng Z."/>
            <person name="Duan Y."/>
            <person name="Luo F."/>
            <person name="Gmitter F. Jr."/>
        </authorList>
    </citation>
    <scope>NUCLEOTIDE SEQUENCE [LARGE SCALE GENOMIC DNA]</scope>
    <source>
        <strain evidence="2">cv. Valencia</strain>
    </source>
</reference>
<evidence type="ECO:0000313" key="2">
    <source>
        <dbReference type="Proteomes" id="UP000829398"/>
    </source>
</evidence>
<comment type="caution">
    <text evidence="1">The sequence shown here is derived from an EMBL/GenBank/DDBJ whole genome shotgun (WGS) entry which is preliminary data.</text>
</comment>
<evidence type="ECO:0000313" key="1">
    <source>
        <dbReference type="EMBL" id="KAH9805373.1"/>
    </source>
</evidence>
<sequence length="297" mass="32530">MSSNHANEQQRRTSSSHTNEQQPDAVSIDAVAMRADPAACGSTSRSSSLRQREQIQRLAARQAQQFQRLPATPAIPAVSGEPYNIPCSSGTEALSKQKPSQFIDSSDLKPFSSGMEITDNSVKLLNAHHHYNLGRSVFLKRSRHHYSHQYSRRNLGNHGNGSSSLGKGPPSREERLSFKLASHCNTEPGSHAEKREKPFSRSERIRFSSLVTNAASPDTVKIVCGICQKLLRRKSHLLGMGSTIPSGEQHAVAVLVCGHVYHADCLEQRTSAEDIRDPPCPLCLGSLMQVESSGVQE</sequence>